<dbReference type="SUPFAM" id="SSF55129">
    <property type="entry name" value="Ribosomal protein L30p/L7e"/>
    <property type="match status" value="1"/>
</dbReference>
<accession>A0AAE1N877</accession>
<keyword evidence="2" id="KW-1185">Reference proteome</keyword>
<protein>
    <submittedName>
        <fullName evidence="1">Uncharacterized protein</fullName>
    </submittedName>
</protein>
<dbReference type="GO" id="GO:0003735">
    <property type="term" value="F:structural constituent of ribosome"/>
    <property type="evidence" value="ECO:0007669"/>
    <property type="project" value="TreeGrafter"/>
</dbReference>
<comment type="caution">
    <text evidence="1">The sequence shown here is derived from an EMBL/GenBank/DDBJ whole genome shotgun (WGS) entry which is preliminary data.</text>
</comment>
<organism evidence="1 2">
    <name type="scientific">Acacia crassicarpa</name>
    <name type="common">northern wattle</name>
    <dbReference type="NCBI Taxonomy" id="499986"/>
    <lineage>
        <taxon>Eukaryota</taxon>
        <taxon>Viridiplantae</taxon>
        <taxon>Streptophyta</taxon>
        <taxon>Embryophyta</taxon>
        <taxon>Tracheophyta</taxon>
        <taxon>Spermatophyta</taxon>
        <taxon>Magnoliopsida</taxon>
        <taxon>eudicotyledons</taxon>
        <taxon>Gunneridae</taxon>
        <taxon>Pentapetalae</taxon>
        <taxon>rosids</taxon>
        <taxon>fabids</taxon>
        <taxon>Fabales</taxon>
        <taxon>Fabaceae</taxon>
        <taxon>Caesalpinioideae</taxon>
        <taxon>mimosoid clade</taxon>
        <taxon>Acacieae</taxon>
        <taxon>Acacia</taxon>
    </lineage>
</organism>
<dbReference type="GO" id="GO:0000463">
    <property type="term" value="P:maturation of LSU-rRNA from tricistronic rRNA transcript (SSU-rRNA, 5.8S rRNA, LSU-rRNA)"/>
    <property type="evidence" value="ECO:0007669"/>
    <property type="project" value="TreeGrafter"/>
</dbReference>
<evidence type="ECO:0000313" key="1">
    <source>
        <dbReference type="EMBL" id="KAK4284354.1"/>
    </source>
</evidence>
<dbReference type="InterPro" id="IPR039699">
    <property type="entry name" value="Ribosomal_uL30"/>
</dbReference>
<dbReference type="PANTHER" id="PTHR11524:SF16">
    <property type="entry name" value="LARGE RIBOSOMAL SUBUNIT PROTEIN UL30"/>
    <property type="match status" value="1"/>
</dbReference>
<dbReference type="AlphaFoldDB" id="A0AAE1N877"/>
<evidence type="ECO:0000313" key="2">
    <source>
        <dbReference type="Proteomes" id="UP001293593"/>
    </source>
</evidence>
<sequence length="69" mass="8180">MNMLHRVEPYVTYRYLNLKSVSELIYKRGYGKVDERTLFDGKTYARRPSKTQTTHTKGQDAFQGCRVYL</sequence>
<gene>
    <name evidence="1" type="ORF">QN277_001200</name>
</gene>
<dbReference type="GO" id="GO:0022625">
    <property type="term" value="C:cytosolic large ribosomal subunit"/>
    <property type="evidence" value="ECO:0007669"/>
    <property type="project" value="TreeGrafter"/>
</dbReference>
<dbReference type="InterPro" id="IPR036919">
    <property type="entry name" value="Ribo_uL30_ferredoxin-like_sf"/>
</dbReference>
<dbReference type="Proteomes" id="UP001293593">
    <property type="component" value="Unassembled WGS sequence"/>
</dbReference>
<dbReference type="EMBL" id="JAWXYG010000001">
    <property type="protein sequence ID" value="KAK4284354.1"/>
    <property type="molecule type" value="Genomic_DNA"/>
</dbReference>
<dbReference type="GO" id="GO:0003723">
    <property type="term" value="F:RNA binding"/>
    <property type="evidence" value="ECO:0007669"/>
    <property type="project" value="TreeGrafter"/>
</dbReference>
<name>A0AAE1N877_9FABA</name>
<dbReference type="PANTHER" id="PTHR11524">
    <property type="entry name" value="60S RIBOSOMAL PROTEIN L7"/>
    <property type="match status" value="1"/>
</dbReference>
<reference evidence="1" key="1">
    <citation type="submission" date="2023-10" db="EMBL/GenBank/DDBJ databases">
        <title>Chromosome-level genome of the transformable northern wattle, Acacia crassicarpa.</title>
        <authorList>
            <person name="Massaro I."/>
            <person name="Sinha N.R."/>
            <person name="Poethig S."/>
            <person name="Leichty A.R."/>
        </authorList>
    </citation>
    <scope>NUCLEOTIDE SEQUENCE</scope>
    <source>
        <strain evidence="1">Acra3RX</strain>
        <tissue evidence="1">Leaf</tissue>
    </source>
</reference>
<proteinExistence type="predicted"/>